<dbReference type="Gene3D" id="3.40.960.10">
    <property type="entry name" value="VSR Endonuclease"/>
    <property type="match status" value="1"/>
</dbReference>
<accession>A0ABS0HGN1</accession>
<protein>
    <submittedName>
        <fullName evidence="2">DUF559 domain-containing protein</fullName>
    </submittedName>
</protein>
<evidence type="ECO:0000313" key="2">
    <source>
        <dbReference type="EMBL" id="MBF9151418.1"/>
    </source>
</evidence>
<dbReference type="PANTHER" id="PTHR38590">
    <property type="entry name" value="BLL0828 PROTEIN"/>
    <property type="match status" value="1"/>
</dbReference>
<comment type="caution">
    <text evidence="2">The sequence shown here is derived from an EMBL/GenBank/DDBJ whole genome shotgun (WGS) entry which is preliminary data.</text>
</comment>
<dbReference type="Pfam" id="PF04480">
    <property type="entry name" value="DUF559"/>
    <property type="match status" value="1"/>
</dbReference>
<evidence type="ECO:0000313" key="3">
    <source>
        <dbReference type="Proteomes" id="UP000600799"/>
    </source>
</evidence>
<dbReference type="Proteomes" id="UP000600799">
    <property type="component" value="Unassembled WGS sequence"/>
</dbReference>
<dbReference type="InterPro" id="IPR011335">
    <property type="entry name" value="Restrct_endonuc-II-like"/>
</dbReference>
<keyword evidence="3" id="KW-1185">Reference proteome</keyword>
<dbReference type="InterPro" id="IPR047216">
    <property type="entry name" value="Endonuclease_DUF559_bact"/>
</dbReference>
<organism evidence="2 3">
    <name type="scientific">Novosphingobium jiangmenense</name>
    <dbReference type="NCBI Taxonomy" id="2791981"/>
    <lineage>
        <taxon>Bacteria</taxon>
        <taxon>Pseudomonadati</taxon>
        <taxon>Pseudomonadota</taxon>
        <taxon>Alphaproteobacteria</taxon>
        <taxon>Sphingomonadales</taxon>
        <taxon>Sphingomonadaceae</taxon>
        <taxon>Novosphingobium</taxon>
    </lineage>
</organism>
<proteinExistence type="predicted"/>
<dbReference type="EMBL" id="JADQDC010000006">
    <property type="protein sequence ID" value="MBF9151418.1"/>
    <property type="molecule type" value="Genomic_DNA"/>
</dbReference>
<sequence>MITGPSGAVKLARKLRSEMTLPEGLLWRELRKRPGGLKFRRQHPSGAFVIDFYCAALKLAIEVDGFAHGTAEGIKRDTAKSHFLRSQGIATLRVPAKAVLEDMELVVRRIVQVCDERAARLAGADRDRLENLRVPLHHPADGPPPRGGEE</sequence>
<dbReference type="CDD" id="cd01038">
    <property type="entry name" value="Endonuclease_DUF559"/>
    <property type="match status" value="1"/>
</dbReference>
<dbReference type="SUPFAM" id="SSF52980">
    <property type="entry name" value="Restriction endonuclease-like"/>
    <property type="match status" value="1"/>
</dbReference>
<gene>
    <name evidence="2" type="ORF">I2488_10425</name>
</gene>
<dbReference type="PANTHER" id="PTHR38590:SF1">
    <property type="entry name" value="BLL0828 PROTEIN"/>
    <property type="match status" value="1"/>
</dbReference>
<name>A0ABS0HGN1_9SPHN</name>
<feature type="domain" description="DUF559" evidence="1">
    <location>
        <begin position="10"/>
        <end position="114"/>
    </location>
</feature>
<reference evidence="2 3" key="1">
    <citation type="submission" date="2020-11" db="EMBL/GenBank/DDBJ databases">
        <title>The genome sequence of Novosphingobium sp. 1Y9A.</title>
        <authorList>
            <person name="Liu Y."/>
        </authorList>
    </citation>
    <scope>NUCLEOTIDE SEQUENCE [LARGE SCALE GENOMIC DNA]</scope>
    <source>
        <strain evidence="2 3">1Y9A</strain>
    </source>
</reference>
<dbReference type="InterPro" id="IPR007569">
    <property type="entry name" value="DUF559"/>
</dbReference>
<evidence type="ECO:0000259" key="1">
    <source>
        <dbReference type="Pfam" id="PF04480"/>
    </source>
</evidence>